<evidence type="ECO:0000313" key="3">
    <source>
        <dbReference type="Proteomes" id="UP000620104"/>
    </source>
</evidence>
<proteinExistence type="predicted"/>
<protein>
    <submittedName>
        <fullName evidence="2">Uncharacterized protein</fullName>
    </submittedName>
</protein>
<feature type="compositionally biased region" description="Basic and acidic residues" evidence="1">
    <location>
        <begin position="338"/>
        <end position="359"/>
    </location>
</feature>
<comment type="caution">
    <text evidence="2">The sequence shown here is derived from an EMBL/GenBank/DDBJ whole genome shotgun (WGS) entry which is preliminary data.</text>
</comment>
<sequence>MAEAKPSVAGNGTPPAVTNGVTTRTSTLRKSSQVHAVNNPGTSSDDVQAASSKEDGRASTSGKGAANGVKRGTKRALEGTTAASTVMDEAAIKRSLSTAMESDEDAAEDDEDAEGKKIYLAKRDKRRLLRVLTVLSLPPVTNDSASSVASSTDDSAHVKRKARMLQLLLDQSFTDEDDKSNPSVTLREMLSGKDRVKANDLTSHVNMLAHALVPSLSVPFPGATEDERANPYLNARLAGSSRAKQAKDKEAALIDAFATLTDVISTILSPQKSNDTEYIPPNPKIRWALHQRLGNGPSTAVKGAKTPMQTSDWFSAATESINNGETSKDEKDDEGDVDMDKVKREDKEDGPLARLQRERAFGNANLVTLPPPVANNSSGTQAKVPTLEEVLFVHPSRANGKSQWKERRQQVRTRASVNRTVTYPRCYSTFTPSFAPTHDSSSATSGFGYYPTWDAAIGKANVHSWLSSSWNSRYGAELETPIDDEFAQIQDFRPRATKDDIEDLLKNLAGNETTIEIDPALVEAVDQSQDDMRELQRKLDQNAVWVKQLQEFQEIRLHRGQRKPLEEEDRLAQRLQQSLLELASTTTPKALLPKDLRKTQDPIAVVLARKVIHTTAPSVRGTLDPARPKALSDNTTIVARPPDQIAPPMAKPAPVVSTAPRPSNMPPMRGASNQQWQAGTGPQRVIPGASPQGGPPRYTNPLSMQAGGSRYAFPPASNPVPASRSSPIPPMNGVPSVLRNSLPQPVGLGSFSPVGRSTLAPTNAPFAGQSGRGIGSSMGMQMNASGMNGSPMPAFRLSNSMRN</sequence>
<evidence type="ECO:0000256" key="1">
    <source>
        <dbReference type="SAM" id="MobiDB-lite"/>
    </source>
</evidence>
<dbReference type="EMBL" id="BLZA01000053">
    <property type="protein sequence ID" value="GHJ89916.1"/>
    <property type="molecule type" value="Genomic_DNA"/>
</dbReference>
<feature type="compositionally biased region" description="Polar residues" evidence="1">
    <location>
        <begin position="19"/>
        <end position="51"/>
    </location>
</feature>
<feature type="region of interest" description="Disordered" evidence="1">
    <location>
        <begin position="316"/>
        <end position="359"/>
    </location>
</feature>
<name>A0A8H3TZT4_9TREE</name>
<feature type="compositionally biased region" description="Polar residues" evidence="1">
    <location>
        <begin position="316"/>
        <end position="325"/>
    </location>
</feature>
<dbReference type="OrthoDB" id="2593364at2759"/>
<reference evidence="2" key="1">
    <citation type="submission" date="2020-07" db="EMBL/GenBank/DDBJ databases">
        <title>Draft Genome Sequence of a Deep-Sea Yeast, Naganishia (Cryptococcus) liquefaciens strain N6.</title>
        <authorList>
            <person name="Han Y.W."/>
            <person name="Kajitani R."/>
            <person name="Morimoto H."/>
            <person name="Parhat M."/>
            <person name="Tsubouchi H."/>
            <person name="Bakenova O."/>
            <person name="Ogata M."/>
            <person name="Argunhan B."/>
            <person name="Aoki R."/>
            <person name="Kajiwara S."/>
            <person name="Itoh T."/>
            <person name="Iwasaki H."/>
        </authorList>
    </citation>
    <scope>NUCLEOTIDE SEQUENCE</scope>
    <source>
        <strain evidence="2">N6</strain>
    </source>
</reference>
<accession>A0A8H3TZT4</accession>
<feature type="compositionally biased region" description="Polar residues" evidence="1">
    <location>
        <begin position="671"/>
        <end position="680"/>
    </location>
</feature>
<organism evidence="2 3">
    <name type="scientific">Naganishia liquefaciens</name>
    <dbReference type="NCBI Taxonomy" id="104408"/>
    <lineage>
        <taxon>Eukaryota</taxon>
        <taxon>Fungi</taxon>
        <taxon>Dikarya</taxon>
        <taxon>Basidiomycota</taxon>
        <taxon>Agaricomycotina</taxon>
        <taxon>Tremellomycetes</taxon>
        <taxon>Filobasidiales</taxon>
        <taxon>Filobasidiaceae</taxon>
        <taxon>Naganishia</taxon>
    </lineage>
</organism>
<dbReference type="Proteomes" id="UP000620104">
    <property type="component" value="Unassembled WGS sequence"/>
</dbReference>
<evidence type="ECO:0000313" key="2">
    <source>
        <dbReference type="EMBL" id="GHJ89916.1"/>
    </source>
</evidence>
<gene>
    <name evidence="2" type="ORF">NliqN6_6318</name>
</gene>
<feature type="region of interest" description="Disordered" evidence="1">
    <location>
        <begin position="639"/>
        <end position="697"/>
    </location>
</feature>
<dbReference type="AlphaFoldDB" id="A0A8H3TZT4"/>
<feature type="region of interest" description="Disordered" evidence="1">
    <location>
        <begin position="1"/>
        <end position="83"/>
    </location>
</feature>
<keyword evidence="3" id="KW-1185">Reference proteome</keyword>